<evidence type="ECO:0000256" key="1">
    <source>
        <dbReference type="SAM" id="Coils"/>
    </source>
</evidence>
<comment type="caution">
    <text evidence="2">The sequence shown here is derived from an EMBL/GenBank/DDBJ whole genome shotgun (WGS) entry which is preliminary data.</text>
</comment>
<keyword evidence="1" id="KW-0175">Coiled coil</keyword>
<feature type="coiled-coil region" evidence="1">
    <location>
        <begin position="2"/>
        <end position="33"/>
    </location>
</feature>
<dbReference type="EMBL" id="WKKI01000038">
    <property type="protein sequence ID" value="MRX73567.1"/>
    <property type="molecule type" value="Genomic_DNA"/>
</dbReference>
<gene>
    <name evidence="2" type="ORF">GJU40_15590</name>
</gene>
<dbReference type="Proteomes" id="UP000448867">
    <property type="component" value="Unassembled WGS sequence"/>
</dbReference>
<reference evidence="2 3" key="1">
    <citation type="submission" date="2019-11" db="EMBL/GenBank/DDBJ databases">
        <title>Bacillus lacus genome.</title>
        <authorList>
            <person name="Allen C.J."/>
            <person name="Newman J.D."/>
        </authorList>
    </citation>
    <scope>NUCLEOTIDE SEQUENCE [LARGE SCALE GENOMIC DNA]</scope>
    <source>
        <strain evidence="2 3">KCTC 33946</strain>
    </source>
</reference>
<name>A0A7X2M0S5_9BACI</name>
<protein>
    <submittedName>
        <fullName evidence="2">Degradation enzyme regulation protein DegQ</fullName>
    </submittedName>
</protein>
<organism evidence="2 3">
    <name type="scientific">Metabacillus lacus</name>
    <dbReference type="NCBI Taxonomy" id="1983721"/>
    <lineage>
        <taxon>Bacteria</taxon>
        <taxon>Bacillati</taxon>
        <taxon>Bacillota</taxon>
        <taxon>Bacilli</taxon>
        <taxon>Bacillales</taxon>
        <taxon>Bacillaceae</taxon>
        <taxon>Metabacillus</taxon>
    </lineage>
</organism>
<dbReference type="Pfam" id="PF08181">
    <property type="entry name" value="DegQ"/>
    <property type="match status" value="1"/>
</dbReference>
<dbReference type="GO" id="GO:1900192">
    <property type="term" value="P:positive regulation of single-species biofilm formation"/>
    <property type="evidence" value="ECO:0007669"/>
    <property type="project" value="InterPro"/>
</dbReference>
<keyword evidence="3" id="KW-1185">Reference proteome</keyword>
<dbReference type="RefSeq" id="WP_154309026.1">
    <property type="nucleotide sequence ID" value="NZ_WKKI01000038.1"/>
</dbReference>
<accession>A0A7X2M0S5</accession>
<evidence type="ECO:0000313" key="2">
    <source>
        <dbReference type="EMBL" id="MRX73567.1"/>
    </source>
</evidence>
<dbReference type="InterPro" id="IPR012554">
    <property type="entry name" value="DegQ"/>
</dbReference>
<dbReference type="AlphaFoldDB" id="A0A7X2M0S5"/>
<evidence type="ECO:0000313" key="3">
    <source>
        <dbReference type="Proteomes" id="UP000448867"/>
    </source>
</evidence>
<dbReference type="NCBIfam" id="NF041457">
    <property type="entry name" value="reg_protDegQ_Bacil"/>
    <property type="match status" value="1"/>
</dbReference>
<sequence length="46" mass="5527">MNKHTIEEMALLLERLEEEIQETKKSLHSINNSIDKYDKYTYLKVS</sequence>
<proteinExistence type="predicted"/>